<dbReference type="InterPro" id="IPR020568">
    <property type="entry name" value="Ribosomal_Su5_D2-typ_SF"/>
</dbReference>
<feature type="binding site" evidence="7">
    <location>
        <begin position="88"/>
        <end position="92"/>
    </location>
    <ligand>
        <name>GTP</name>
        <dbReference type="ChEBI" id="CHEBI:37565"/>
    </ligand>
</feature>
<dbReference type="InterPro" id="IPR009000">
    <property type="entry name" value="Transl_B-barrel_sf"/>
</dbReference>
<dbReference type="HAMAP" id="MF_00054_B">
    <property type="entry name" value="EF_G_EF_2_B"/>
    <property type="match status" value="1"/>
</dbReference>
<dbReference type="Pfam" id="PF00679">
    <property type="entry name" value="EFG_C"/>
    <property type="match status" value="1"/>
</dbReference>
<dbReference type="Pfam" id="PF00009">
    <property type="entry name" value="GTP_EFTU"/>
    <property type="match status" value="1"/>
</dbReference>
<keyword evidence="3 7" id="KW-0547">Nucleotide-binding</keyword>
<dbReference type="RefSeq" id="WP_022234080.1">
    <property type="nucleotide sequence ID" value="NZ_JACOPS010000003.1"/>
</dbReference>
<dbReference type="NCBIfam" id="TIGR00484">
    <property type="entry name" value="EF-G"/>
    <property type="match status" value="1"/>
</dbReference>
<evidence type="ECO:0000313" key="9">
    <source>
        <dbReference type="EMBL" id="MBC5728401.1"/>
    </source>
</evidence>
<name>A0ABR7HLS1_9FIRM</name>
<dbReference type="InterPro" id="IPR004161">
    <property type="entry name" value="EFTu-like_2"/>
</dbReference>
<dbReference type="SUPFAM" id="SSF50447">
    <property type="entry name" value="Translation proteins"/>
    <property type="match status" value="1"/>
</dbReference>
<dbReference type="CDD" id="cd16262">
    <property type="entry name" value="EFG_III"/>
    <property type="match status" value="1"/>
</dbReference>
<dbReference type="InterPro" id="IPR009022">
    <property type="entry name" value="EFG_III"/>
</dbReference>
<dbReference type="InterPro" id="IPR000795">
    <property type="entry name" value="T_Tr_GTP-bd_dom"/>
</dbReference>
<dbReference type="CDD" id="cd01886">
    <property type="entry name" value="EF-G"/>
    <property type="match status" value="1"/>
</dbReference>
<dbReference type="PRINTS" id="PR00315">
    <property type="entry name" value="ELONGATNFCT"/>
</dbReference>
<dbReference type="EMBL" id="JACOPS010000003">
    <property type="protein sequence ID" value="MBC5728401.1"/>
    <property type="molecule type" value="Genomic_DNA"/>
</dbReference>
<evidence type="ECO:0000313" key="10">
    <source>
        <dbReference type="Proteomes" id="UP000636755"/>
    </source>
</evidence>
<dbReference type="Pfam" id="PF14492">
    <property type="entry name" value="EFG_III"/>
    <property type="match status" value="1"/>
</dbReference>
<comment type="similarity">
    <text evidence="1 7">Belongs to the TRAFAC class translation factor GTPase superfamily. Classic translation factor GTPase family. EF-G/EF-2 subfamily.</text>
</comment>
<dbReference type="InterPro" id="IPR041095">
    <property type="entry name" value="EFG_II"/>
</dbReference>
<dbReference type="InterPro" id="IPR004540">
    <property type="entry name" value="Transl_elong_EFG/EF2"/>
</dbReference>
<keyword evidence="10" id="KW-1185">Reference proteome</keyword>
<dbReference type="Proteomes" id="UP000636755">
    <property type="component" value="Unassembled WGS sequence"/>
</dbReference>
<dbReference type="Gene3D" id="3.40.50.300">
    <property type="entry name" value="P-loop containing nucleotide triphosphate hydrolases"/>
    <property type="match status" value="1"/>
</dbReference>
<dbReference type="PROSITE" id="PS51722">
    <property type="entry name" value="G_TR_2"/>
    <property type="match status" value="1"/>
</dbReference>
<dbReference type="Gene3D" id="3.30.230.10">
    <property type="match status" value="1"/>
</dbReference>
<dbReference type="PANTHER" id="PTHR43261:SF1">
    <property type="entry name" value="RIBOSOME-RELEASING FACTOR 2, MITOCHONDRIAL"/>
    <property type="match status" value="1"/>
</dbReference>
<keyword evidence="5 7" id="KW-0648">Protein biosynthesis</keyword>
<evidence type="ECO:0000256" key="6">
    <source>
        <dbReference type="ARBA" id="ARBA00023134"/>
    </source>
</evidence>
<dbReference type="PANTHER" id="PTHR43261">
    <property type="entry name" value="TRANSLATION ELONGATION FACTOR G-RELATED"/>
    <property type="match status" value="1"/>
</dbReference>
<dbReference type="NCBIfam" id="TIGR00231">
    <property type="entry name" value="small_GTP"/>
    <property type="match status" value="1"/>
</dbReference>
<feature type="binding site" evidence="7">
    <location>
        <begin position="17"/>
        <end position="24"/>
    </location>
    <ligand>
        <name>GTP</name>
        <dbReference type="ChEBI" id="CHEBI:37565"/>
    </ligand>
</feature>
<dbReference type="CDD" id="cd01434">
    <property type="entry name" value="EFG_mtEFG1_IV"/>
    <property type="match status" value="1"/>
</dbReference>
<comment type="caution">
    <text evidence="9">The sequence shown here is derived from an EMBL/GenBank/DDBJ whole genome shotgun (WGS) entry which is preliminary data.</text>
</comment>
<evidence type="ECO:0000256" key="2">
    <source>
        <dbReference type="ARBA" id="ARBA00017872"/>
    </source>
</evidence>
<evidence type="ECO:0000256" key="7">
    <source>
        <dbReference type="HAMAP-Rule" id="MF_00054"/>
    </source>
</evidence>
<dbReference type="NCBIfam" id="NF009379">
    <property type="entry name" value="PRK12740.1-3"/>
    <property type="match status" value="1"/>
</dbReference>
<evidence type="ECO:0000259" key="8">
    <source>
        <dbReference type="PROSITE" id="PS51722"/>
    </source>
</evidence>
<dbReference type="Pfam" id="PF03144">
    <property type="entry name" value="GTP_EFTU_D2"/>
    <property type="match status" value="1"/>
</dbReference>
<sequence length="699" mass="77658">MPRQVSLEQTRNIGIMAHIDAGKTTTTERILYYTGVNHKIGETHDGASTMDWMVQEKERGITITSAATTAFWFGSKHQYKKHRINIIDTPGHVDFTVEVERSLRVLDGSVTVLCAKGGVEPQSETVWRQADNYGVPRMVYVNKMDIMGANFYHVVQMMKDRLKCNAVPIQLPIGAESDFTGIIDLVTMKAEIYHNEDGTDYSEEEIPENMQDLANEYHEKLIESVAELDEDLMEKYFGGEEISIDEIKKVIRKATIDNTMVPVTCGSSYRNKGVQMLLDAIIDYMPAPTDVPAIKGTNPETGEEVERHSSDTEPFAALAFKIATDPFVGKLCFFRVYSGIVKAGDTVYNSVKDNNERMGRILQMHANDRKDIDCCYAGDIAAAVGLKNTTTGDTLCDEKNPVVLESMEFPEPVIRVAIEPKTKAGQEKMGIALAKLAEEDPTFRAYTDEETGQTIIAGMGELHLEIIVDRLLREFKVEANIGAPQVAYKETIRKEASVDEKYARQSGGKGQYGHVKINVFPNKDKGYEFVNNIVGGAIPKEYIPAVDQGIQGAMLSGVLAGYNVVDVKVELYDGSYHEVDSSEMAFKIAGSMAFKEAMRKADPVLLEPIMKVTVIVPDEYLGDVIGDLNSRRGMIQSMEAENGAQRVTAHVPLSEMFGYATDMRSKTQGRGQYVMEPDTYAEVPKNIAEKIMSERAKKD</sequence>
<dbReference type="Gene3D" id="3.30.70.240">
    <property type="match status" value="1"/>
</dbReference>
<dbReference type="InterPro" id="IPR047872">
    <property type="entry name" value="EFG_IV"/>
</dbReference>
<comment type="subcellular location">
    <subcellularLocation>
        <location evidence="7">Cytoplasm</location>
    </subcellularLocation>
</comment>
<dbReference type="InterPro" id="IPR031157">
    <property type="entry name" value="G_TR_CS"/>
</dbReference>
<dbReference type="SMART" id="SM00889">
    <property type="entry name" value="EFG_IV"/>
    <property type="match status" value="1"/>
</dbReference>
<dbReference type="InterPro" id="IPR035649">
    <property type="entry name" value="EFG_V"/>
</dbReference>
<dbReference type="SUPFAM" id="SSF54980">
    <property type="entry name" value="EF-G C-terminal domain-like"/>
    <property type="match status" value="2"/>
</dbReference>
<dbReference type="InterPro" id="IPR027417">
    <property type="entry name" value="P-loop_NTPase"/>
</dbReference>
<dbReference type="InterPro" id="IPR000640">
    <property type="entry name" value="EFG_V-like"/>
</dbReference>
<gene>
    <name evidence="7 9" type="primary">fusA</name>
    <name evidence="9" type="ORF">H8R91_07695</name>
</gene>
<reference evidence="9 10" key="1">
    <citation type="submission" date="2020-08" db="EMBL/GenBank/DDBJ databases">
        <title>Genome public.</title>
        <authorList>
            <person name="Liu C."/>
            <person name="Sun Q."/>
        </authorList>
    </citation>
    <scope>NUCLEOTIDE SEQUENCE [LARGE SCALE GENOMIC DNA]</scope>
    <source>
        <strain evidence="9 10">NSJ-71</strain>
    </source>
</reference>
<evidence type="ECO:0000256" key="5">
    <source>
        <dbReference type="ARBA" id="ARBA00022917"/>
    </source>
</evidence>
<dbReference type="InterPro" id="IPR014721">
    <property type="entry name" value="Ribsml_uS5_D2-typ_fold_subgr"/>
</dbReference>
<dbReference type="CDD" id="cd03713">
    <property type="entry name" value="EFG_mtEFG_C"/>
    <property type="match status" value="1"/>
</dbReference>
<accession>A0ABR7HLS1</accession>
<keyword evidence="7" id="KW-0963">Cytoplasm</keyword>
<dbReference type="SMART" id="SM00838">
    <property type="entry name" value="EFG_C"/>
    <property type="match status" value="1"/>
</dbReference>
<evidence type="ECO:0000256" key="3">
    <source>
        <dbReference type="ARBA" id="ARBA00022741"/>
    </source>
</evidence>
<feature type="binding site" evidence="7">
    <location>
        <begin position="142"/>
        <end position="145"/>
    </location>
    <ligand>
        <name>GTP</name>
        <dbReference type="ChEBI" id="CHEBI:37565"/>
    </ligand>
</feature>
<dbReference type="PROSITE" id="PS00301">
    <property type="entry name" value="G_TR_1"/>
    <property type="match status" value="1"/>
</dbReference>
<dbReference type="InterPro" id="IPR005517">
    <property type="entry name" value="Transl_elong_EFG/EF2_IV"/>
</dbReference>
<dbReference type="SUPFAM" id="SSF52540">
    <property type="entry name" value="P-loop containing nucleoside triphosphate hydrolases"/>
    <property type="match status" value="1"/>
</dbReference>
<protein>
    <recommendedName>
        <fullName evidence="2 7">Elongation factor G</fullName>
        <shortName evidence="7">EF-G</shortName>
    </recommendedName>
</protein>
<dbReference type="CDD" id="cd04088">
    <property type="entry name" value="EFG_mtEFG_II"/>
    <property type="match status" value="1"/>
</dbReference>
<evidence type="ECO:0000256" key="1">
    <source>
        <dbReference type="ARBA" id="ARBA00005870"/>
    </source>
</evidence>
<evidence type="ECO:0000256" key="4">
    <source>
        <dbReference type="ARBA" id="ARBA00022768"/>
    </source>
</evidence>
<keyword evidence="4 7" id="KW-0251">Elongation factor</keyword>
<comment type="function">
    <text evidence="7">Catalyzes the GTP-dependent ribosomal translocation step during translation elongation. During this step, the ribosome changes from the pre-translocational (PRE) to the post-translocational (POST) state as the newly formed A-site-bound peptidyl-tRNA and P-site-bound deacylated tRNA move to the P and E sites, respectively. Catalyzes the coordinated movement of the two tRNA molecules, the mRNA and conformational changes in the ribosome.</text>
</comment>
<dbReference type="NCBIfam" id="NF009381">
    <property type="entry name" value="PRK12740.1-5"/>
    <property type="match status" value="1"/>
</dbReference>
<dbReference type="Gene3D" id="3.30.70.870">
    <property type="entry name" value="Elongation Factor G (Translational Gtpase), domain 3"/>
    <property type="match status" value="1"/>
</dbReference>
<organism evidence="9 10">
    <name type="scientific">Ruminococcus intestinalis</name>
    <dbReference type="NCBI Taxonomy" id="2763066"/>
    <lineage>
        <taxon>Bacteria</taxon>
        <taxon>Bacillati</taxon>
        <taxon>Bacillota</taxon>
        <taxon>Clostridia</taxon>
        <taxon>Eubacteriales</taxon>
        <taxon>Oscillospiraceae</taxon>
        <taxon>Ruminococcus</taxon>
    </lineage>
</organism>
<dbReference type="GO" id="GO:0003746">
    <property type="term" value="F:translation elongation factor activity"/>
    <property type="evidence" value="ECO:0007669"/>
    <property type="project" value="UniProtKB-KW"/>
</dbReference>
<dbReference type="Pfam" id="PF03764">
    <property type="entry name" value="EFG_IV"/>
    <property type="match status" value="1"/>
</dbReference>
<dbReference type="SUPFAM" id="SSF54211">
    <property type="entry name" value="Ribosomal protein S5 domain 2-like"/>
    <property type="match status" value="1"/>
</dbReference>
<feature type="domain" description="Tr-type G" evidence="8">
    <location>
        <begin position="8"/>
        <end position="289"/>
    </location>
</feature>
<keyword evidence="6 7" id="KW-0342">GTP-binding</keyword>
<proteinExistence type="inferred from homology"/>
<dbReference type="InterPro" id="IPR005225">
    <property type="entry name" value="Small_GTP-bd"/>
</dbReference>
<dbReference type="Gene3D" id="2.40.30.10">
    <property type="entry name" value="Translation factors"/>
    <property type="match status" value="1"/>
</dbReference>
<dbReference type="InterPro" id="IPR035647">
    <property type="entry name" value="EFG_III/V"/>
</dbReference>